<dbReference type="CDD" id="cd18787">
    <property type="entry name" value="SF2_C_DEAD"/>
    <property type="match status" value="1"/>
</dbReference>
<feature type="domain" description="DEAD-box RNA helicase Q" evidence="9">
    <location>
        <begin position="3"/>
        <end position="31"/>
    </location>
</feature>
<dbReference type="STRING" id="573061.Clocel_0571"/>
<dbReference type="GO" id="GO:0005524">
    <property type="term" value="F:ATP binding"/>
    <property type="evidence" value="ECO:0007669"/>
    <property type="project" value="UniProtKB-KW"/>
</dbReference>
<sequence>MNNSFIDLKINQNLIEGLEKQNITIPTEIQQLVIKSALENKDIIGESYTGSGKTLSYLLPIFHKIDTAKREMQAIILAPTHELVMQIEEQVSLLAKNSEIPVTSLTIIGEASMEKQIKKLKDNKPHIIVGTIGRVLDLIQKKKIKAHTVKTIVIDEADNLLSESSLGTVNNIIKTTMRDRQLMAFSATINPKTLDTAKALMKEPEVFKTDGKVAMNPRISHEYIVCSHRDKFEILRKLIAATKTERAIVFLNKNEEIQLITDKLNYHSKNAGGIYGAASKEERKNTINSFKSGKINLLVSSDLSARGLDVPEVTHIFNLDFPVNTNDYSHRAGRTARGNLSGTCISIITEKELAAIRVYEREFNVKFEQIDVYEGRIHKA</sequence>
<dbReference type="CDD" id="cd00268">
    <property type="entry name" value="DEADc"/>
    <property type="match status" value="1"/>
</dbReference>
<evidence type="ECO:0000256" key="4">
    <source>
        <dbReference type="ARBA" id="ARBA00022840"/>
    </source>
</evidence>
<keyword evidence="1 6" id="KW-0547">Nucleotide-binding</keyword>
<dbReference type="Pfam" id="PF00270">
    <property type="entry name" value="DEAD"/>
    <property type="match status" value="1"/>
</dbReference>
<evidence type="ECO:0000256" key="1">
    <source>
        <dbReference type="ARBA" id="ARBA00022741"/>
    </source>
</evidence>
<feature type="short sequence motif" description="Q motif" evidence="5">
    <location>
        <begin position="3"/>
        <end position="31"/>
    </location>
</feature>
<evidence type="ECO:0000256" key="3">
    <source>
        <dbReference type="ARBA" id="ARBA00022806"/>
    </source>
</evidence>
<reference evidence="10 11" key="1">
    <citation type="submission" date="2010-08" db="EMBL/GenBank/DDBJ databases">
        <title>Complete sequence of Clostridium cellulovorans 743B.</title>
        <authorList>
            <consortium name="US DOE Joint Genome Institute"/>
            <person name="Lucas S."/>
            <person name="Copeland A."/>
            <person name="Lapidus A."/>
            <person name="Cheng J.-F."/>
            <person name="Bruce D."/>
            <person name="Goodwin L."/>
            <person name="Pitluck S."/>
            <person name="Chertkov O."/>
            <person name="Detter J.C."/>
            <person name="Han C."/>
            <person name="Tapia R."/>
            <person name="Land M."/>
            <person name="Hauser L."/>
            <person name="Chang Y.-J."/>
            <person name="Jeffries C."/>
            <person name="Kyrpides N."/>
            <person name="Ivanova N."/>
            <person name="Mikhailova N."/>
            <person name="Hemme C.L."/>
            <person name="Woyke T."/>
        </authorList>
    </citation>
    <scope>NUCLEOTIDE SEQUENCE [LARGE SCALE GENOMIC DNA]</scope>
    <source>
        <strain evidence="11">ATCC 35296 / DSM 3052 / OCM 3 / 743B</strain>
    </source>
</reference>
<evidence type="ECO:0000256" key="5">
    <source>
        <dbReference type="PROSITE-ProRule" id="PRU00552"/>
    </source>
</evidence>
<evidence type="ECO:0000256" key="6">
    <source>
        <dbReference type="RuleBase" id="RU000492"/>
    </source>
</evidence>
<evidence type="ECO:0000313" key="10">
    <source>
        <dbReference type="EMBL" id="ADL50342.1"/>
    </source>
</evidence>
<evidence type="ECO:0000259" key="9">
    <source>
        <dbReference type="PROSITE" id="PS51195"/>
    </source>
</evidence>
<dbReference type="InterPro" id="IPR014014">
    <property type="entry name" value="RNA_helicase_DEAD_Q_motif"/>
</dbReference>
<dbReference type="GO" id="GO:0033592">
    <property type="term" value="F:RNA strand annealing activity"/>
    <property type="evidence" value="ECO:0007669"/>
    <property type="project" value="TreeGrafter"/>
</dbReference>
<dbReference type="HOGENOM" id="CLU_003041_1_3_9"/>
<dbReference type="InterPro" id="IPR001650">
    <property type="entry name" value="Helicase_C-like"/>
</dbReference>
<evidence type="ECO:0000256" key="2">
    <source>
        <dbReference type="ARBA" id="ARBA00022801"/>
    </source>
</evidence>
<dbReference type="InterPro" id="IPR000629">
    <property type="entry name" value="RNA-helicase_DEAD-box_CS"/>
</dbReference>
<keyword evidence="3 6" id="KW-0347">Helicase</keyword>
<evidence type="ECO:0000313" key="11">
    <source>
        <dbReference type="Proteomes" id="UP000002730"/>
    </source>
</evidence>
<evidence type="ECO:0000259" key="7">
    <source>
        <dbReference type="PROSITE" id="PS51192"/>
    </source>
</evidence>
<keyword evidence="2 6" id="KW-0378">Hydrolase</keyword>
<dbReference type="Pfam" id="PF00271">
    <property type="entry name" value="Helicase_C"/>
    <property type="match status" value="1"/>
</dbReference>
<organism evidence="10 11">
    <name type="scientific">Clostridium cellulovorans (strain ATCC 35296 / DSM 3052 / OCM 3 / 743B)</name>
    <dbReference type="NCBI Taxonomy" id="573061"/>
    <lineage>
        <taxon>Bacteria</taxon>
        <taxon>Bacillati</taxon>
        <taxon>Bacillota</taxon>
        <taxon>Clostridia</taxon>
        <taxon>Eubacteriales</taxon>
        <taxon>Clostridiaceae</taxon>
        <taxon>Clostridium</taxon>
    </lineage>
</organism>
<dbReference type="Proteomes" id="UP000002730">
    <property type="component" value="Chromosome"/>
</dbReference>
<dbReference type="InterPro" id="IPR027417">
    <property type="entry name" value="P-loop_NTPase"/>
</dbReference>
<dbReference type="InterPro" id="IPR011545">
    <property type="entry name" value="DEAD/DEAH_box_helicase_dom"/>
</dbReference>
<evidence type="ECO:0000259" key="8">
    <source>
        <dbReference type="PROSITE" id="PS51194"/>
    </source>
</evidence>
<dbReference type="GO" id="GO:0016787">
    <property type="term" value="F:hydrolase activity"/>
    <property type="evidence" value="ECO:0007669"/>
    <property type="project" value="UniProtKB-KW"/>
</dbReference>
<dbReference type="SMART" id="SM00490">
    <property type="entry name" value="HELICc"/>
    <property type="match status" value="1"/>
</dbReference>
<dbReference type="AlphaFoldDB" id="D9SR54"/>
<dbReference type="GO" id="GO:0005840">
    <property type="term" value="C:ribosome"/>
    <property type="evidence" value="ECO:0007669"/>
    <property type="project" value="TreeGrafter"/>
</dbReference>
<dbReference type="InterPro" id="IPR050547">
    <property type="entry name" value="DEAD_box_RNA_helicases"/>
</dbReference>
<dbReference type="eggNOG" id="COG0513">
    <property type="taxonomic scope" value="Bacteria"/>
</dbReference>
<comment type="similarity">
    <text evidence="6">Belongs to the DEAD box helicase family.</text>
</comment>
<name>D9SR54_CLOC7</name>
<dbReference type="InterPro" id="IPR014001">
    <property type="entry name" value="Helicase_ATP-bd"/>
</dbReference>
<dbReference type="InterPro" id="IPR044742">
    <property type="entry name" value="DEAD/DEAH_RhlB"/>
</dbReference>
<feature type="domain" description="Helicase ATP-binding" evidence="7">
    <location>
        <begin position="34"/>
        <end position="207"/>
    </location>
</feature>
<gene>
    <name evidence="10" type="ordered locus">Clocel_0571</name>
</gene>
<dbReference type="PANTHER" id="PTHR47963">
    <property type="entry name" value="DEAD-BOX ATP-DEPENDENT RNA HELICASE 47, MITOCHONDRIAL"/>
    <property type="match status" value="1"/>
</dbReference>
<dbReference type="GO" id="GO:0005829">
    <property type="term" value="C:cytosol"/>
    <property type="evidence" value="ECO:0007669"/>
    <property type="project" value="TreeGrafter"/>
</dbReference>
<dbReference type="SMART" id="SM00487">
    <property type="entry name" value="DEXDc"/>
    <property type="match status" value="1"/>
</dbReference>
<dbReference type="EMBL" id="CP002160">
    <property type="protein sequence ID" value="ADL50342.1"/>
    <property type="molecule type" value="Genomic_DNA"/>
</dbReference>
<dbReference type="GO" id="GO:0003724">
    <property type="term" value="F:RNA helicase activity"/>
    <property type="evidence" value="ECO:0007669"/>
    <property type="project" value="InterPro"/>
</dbReference>
<dbReference type="PROSITE" id="PS00039">
    <property type="entry name" value="DEAD_ATP_HELICASE"/>
    <property type="match status" value="1"/>
</dbReference>
<dbReference type="SUPFAM" id="SSF52540">
    <property type="entry name" value="P-loop containing nucleoside triphosphate hydrolases"/>
    <property type="match status" value="1"/>
</dbReference>
<dbReference type="PANTHER" id="PTHR47963:SF7">
    <property type="entry name" value="ATP-DEPENDENT RNA HELICASE YFML-RELATED"/>
    <property type="match status" value="1"/>
</dbReference>
<dbReference type="OrthoDB" id="9805696at2"/>
<dbReference type="PROSITE" id="PS51194">
    <property type="entry name" value="HELICASE_CTER"/>
    <property type="match status" value="1"/>
</dbReference>
<dbReference type="Gene3D" id="3.40.50.300">
    <property type="entry name" value="P-loop containing nucleotide triphosphate hydrolases"/>
    <property type="match status" value="2"/>
</dbReference>
<feature type="domain" description="Helicase C-terminal" evidence="8">
    <location>
        <begin position="234"/>
        <end position="378"/>
    </location>
</feature>
<dbReference type="GO" id="GO:0009409">
    <property type="term" value="P:response to cold"/>
    <property type="evidence" value="ECO:0007669"/>
    <property type="project" value="TreeGrafter"/>
</dbReference>
<proteinExistence type="inferred from homology"/>
<protein>
    <submittedName>
        <fullName evidence="10">DEAD/DEAH box helicase domain protein</fullName>
    </submittedName>
</protein>
<accession>D9SR54</accession>
<keyword evidence="4 6" id="KW-0067">ATP-binding</keyword>
<dbReference type="RefSeq" id="WP_010074879.1">
    <property type="nucleotide sequence ID" value="NC_014393.1"/>
</dbReference>
<dbReference type="PROSITE" id="PS51195">
    <property type="entry name" value="Q_MOTIF"/>
    <property type="match status" value="1"/>
</dbReference>
<dbReference type="KEGG" id="ccb:Clocel_0571"/>
<keyword evidence="11" id="KW-1185">Reference proteome</keyword>
<dbReference type="PROSITE" id="PS51192">
    <property type="entry name" value="HELICASE_ATP_BIND_1"/>
    <property type="match status" value="1"/>
</dbReference>